<evidence type="ECO:0000256" key="1">
    <source>
        <dbReference type="SAM" id="MobiDB-lite"/>
    </source>
</evidence>
<sequence>MKKLLLLSTCLLFTAVSGCGLLPAEKQQITVESPEKQDGSSKSNKETENTNIQVQVPIQIQNNNPTNVQQSTPPSSSQGTTSPPPVSGPVSFKKHDFDKEGTGYIPPRQPTGGIWFYTKEDHPGDIAREFNWDTTDVLHFQISDPKYIGYLPEPTKVEIVNGNSVRITVKMVYDADYAKYKMAPRRYLEIPRGIINKTMQMFVVSNTGEPLQTF</sequence>
<dbReference type="Proteomes" id="UP000199545">
    <property type="component" value="Unassembled WGS sequence"/>
</dbReference>
<feature type="chain" id="PRO_5038457630" description="Lipoprotein" evidence="2">
    <location>
        <begin position="19"/>
        <end position="214"/>
    </location>
</feature>
<organism evidence="3 4">
    <name type="scientific">Thermoflavimicrobium dichotomicum</name>
    <dbReference type="NCBI Taxonomy" id="46223"/>
    <lineage>
        <taxon>Bacteria</taxon>
        <taxon>Bacillati</taxon>
        <taxon>Bacillota</taxon>
        <taxon>Bacilli</taxon>
        <taxon>Bacillales</taxon>
        <taxon>Thermoactinomycetaceae</taxon>
        <taxon>Thermoflavimicrobium</taxon>
    </lineage>
</organism>
<keyword evidence="4" id="KW-1185">Reference proteome</keyword>
<name>A0A1I3MDG0_9BACL</name>
<evidence type="ECO:0000313" key="3">
    <source>
        <dbReference type="EMBL" id="SFI94755.1"/>
    </source>
</evidence>
<feature type="region of interest" description="Disordered" evidence="1">
    <location>
        <begin position="29"/>
        <end position="51"/>
    </location>
</feature>
<feature type="region of interest" description="Disordered" evidence="1">
    <location>
        <begin position="63"/>
        <end position="104"/>
    </location>
</feature>
<evidence type="ECO:0000313" key="4">
    <source>
        <dbReference type="Proteomes" id="UP000199545"/>
    </source>
</evidence>
<protein>
    <recommendedName>
        <fullName evidence="5">Lipoprotein</fullName>
    </recommendedName>
</protein>
<keyword evidence="2" id="KW-0732">Signal</keyword>
<reference evidence="3 4" key="1">
    <citation type="submission" date="2016-10" db="EMBL/GenBank/DDBJ databases">
        <authorList>
            <person name="de Groot N.N."/>
        </authorList>
    </citation>
    <scope>NUCLEOTIDE SEQUENCE [LARGE SCALE GENOMIC DNA]</scope>
    <source>
        <strain evidence="3 4">DSM 44778</strain>
    </source>
</reference>
<evidence type="ECO:0000256" key="2">
    <source>
        <dbReference type="SAM" id="SignalP"/>
    </source>
</evidence>
<dbReference type="RefSeq" id="WP_093228323.1">
    <property type="nucleotide sequence ID" value="NZ_FORR01000003.1"/>
</dbReference>
<dbReference type="PROSITE" id="PS51257">
    <property type="entry name" value="PROKAR_LIPOPROTEIN"/>
    <property type="match status" value="1"/>
</dbReference>
<feature type="signal peptide" evidence="2">
    <location>
        <begin position="1"/>
        <end position="18"/>
    </location>
</feature>
<evidence type="ECO:0008006" key="5">
    <source>
        <dbReference type="Google" id="ProtNLM"/>
    </source>
</evidence>
<dbReference type="EMBL" id="FORR01000003">
    <property type="protein sequence ID" value="SFI94755.1"/>
    <property type="molecule type" value="Genomic_DNA"/>
</dbReference>
<proteinExistence type="predicted"/>
<dbReference type="OrthoDB" id="2991525at2"/>
<gene>
    <name evidence="3" type="ORF">SAMN05421852_1034</name>
</gene>
<accession>A0A1I3MDG0</accession>
<feature type="compositionally biased region" description="Low complexity" evidence="1">
    <location>
        <begin position="63"/>
        <end position="81"/>
    </location>
</feature>
<dbReference type="AlphaFoldDB" id="A0A1I3MDG0"/>
<feature type="compositionally biased region" description="Basic and acidic residues" evidence="1">
    <location>
        <begin position="33"/>
        <end position="48"/>
    </location>
</feature>